<dbReference type="PROSITE" id="PS50106">
    <property type="entry name" value="PDZ"/>
    <property type="match status" value="1"/>
</dbReference>
<dbReference type="OrthoDB" id="2356897at2"/>
<gene>
    <name evidence="2" type="ORF">MPLG2_1192</name>
</gene>
<name>A0A2N9JFE8_9ACTN</name>
<dbReference type="RefSeq" id="WP_105185269.1">
    <property type="nucleotide sequence ID" value="NZ_BAAAGO010000018.1"/>
</dbReference>
<sequence>MTKQTWTAAVAAVLFVALAAVVSLVPVPFVSWSAGATVNLFEPVDDQPRVDITGVETFPTTGQLRLTTVSVTRADSQLTLPEALLSYWLSAREVLPRDSVYPAGVSVDEIRAREVQSMDNSQSAAVAAGLRAAGQKVTEYPMVQAVSNGSPADGRLKPGDFILRIDNKTVSTIEGVRRSIQAHAVGDVILFTVLRDGEQVSESVTGVASNTNPNSPVVGINLDVGYSYAPTVTFRIDSGIGGPSAGLIFALAVYDEVTHDDLIAGRSVAGTGTITGDGSVGAIGGIQEKVAGAEAAGATIFLVPATNCPDVAHLSTPVRLVKVATLAQAITALQDLKDPAKAGSVAGCT</sequence>
<dbReference type="AlphaFoldDB" id="A0A2N9JFE8"/>
<dbReference type="InterPro" id="IPR036034">
    <property type="entry name" value="PDZ_sf"/>
</dbReference>
<dbReference type="PANTHER" id="PTHR10046">
    <property type="entry name" value="ATP DEPENDENT LON PROTEASE FAMILY MEMBER"/>
    <property type="match status" value="1"/>
</dbReference>
<dbReference type="GO" id="GO:0004176">
    <property type="term" value="F:ATP-dependent peptidase activity"/>
    <property type="evidence" value="ECO:0007669"/>
    <property type="project" value="InterPro"/>
</dbReference>
<dbReference type="Gene3D" id="3.30.230.10">
    <property type="match status" value="1"/>
</dbReference>
<dbReference type="GO" id="GO:0030163">
    <property type="term" value="P:protein catabolic process"/>
    <property type="evidence" value="ECO:0007669"/>
    <property type="project" value="InterPro"/>
</dbReference>
<reference evidence="2 3" key="1">
    <citation type="submission" date="2018-02" db="EMBL/GenBank/DDBJ databases">
        <authorList>
            <person name="Cohen D.B."/>
            <person name="Kent A.D."/>
        </authorList>
    </citation>
    <scope>NUCLEOTIDE SEQUENCE [LARGE SCALE GENOMIC DNA]</scope>
    <source>
        <strain evidence="2">1</strain>
    </source>
</reference>
<evidence type="ECO:0000313" key="3">
    <source>
        <dbReference type="Proteomes" id="UP000238164"/>
    </source>
</evidence>
<dbReference type="SUPFAM" id="SSF54211">
    <property type="entry name" value="Ribosomal protein S5 domain 2-like"/>
    <property type="match status" value="1"/>
</dbReference>
<proteinExistence type="predicted"/>
<dbReference type="EMBL" id="LT985188">
    <property type="protein sequence ID" value="SPD86228.1"/>
    <property type="molecule type" value="Genomic_DNA"/>
</dbReference>
<dbReference type="GO" id="GO:0006508">
    <property type="term" value="P:proteolysis"/>
    <property type="evidence" value="ECO:0007669"/>
    <property type="project" value="InterPro"/>
</dbReference>
<dbReference type="Pfam" id="PF13180">
    <property type="entry name" value="PDZ_2"/>
    <property type="match status" value="1"/>
</dbReference>
<dbReference type="InterPro" id="IPR001478">
    <property type="entry name" value="PDZ"/>
</dbReference>
<dbReference type="EC" id="3.4.21.53" evidence="2"/>
<protein>
    <submittedName>
        <fullName evidence="2">Endopeptidase La</fullName>
        <ecNumber evidence="2">3.4.21.53</ecNumber>
    </submittedName>
</protein>
<dbReference type="SMART" id="SM00228">
    <property type="entry name" value="PDZ"/>
    <property type="match status" value="1"/>
</dbReference>
<dbReference type="GO" id="GO:0004252">
    <property type="term" value="F:serine-type endopeptidase activity"/>
    <property type="evidence" value="ECO:0007669"/>
    <property type="project" value="UniProtKB-EC"/>
</dbReference>
<dbReference type="Proteomes" id="UP000238164">
    <property type="component" value="Chromosome 1"/>
</dbReference>
<dbReference type="InterPro" id="IPR014721">
    <property type="entry name" value="Ribsml_uS5_D2-typ_fold_subgr"/>
</dbReference>
<accession>A0A2N9JFE8</accession>
<evidence type="ECO:0000259" key="1">
    <source>
        <dbReference type="PROSITE" id="PS50106"/>
    </source>
</evidence>
<keyword evidence="2" id="KW-0378">Hydrolase</keyword>
<dbReference type="InterPro" id="IPR020568">
    <property type="entry name" value="Ribosomal_Su5_D2-typ_SF"/>
</dbReference>
<evidence type="ECO:0000313" key="2">
    <source>
        <dbReference type="EMBL" id="SPD86228.1"/>
    </source>
</evidence>
<dbReference type="KEGG" id="mgg:MPLG2_1192"/>
<keyword evidence="3" id="KW-1185">Reference proteome</keyword>
<dbReference type="Pfam" id="PF05362">
    <property type="entry name" value="Lon_C"/>
    <property type="match status" value="1"/>
</dbReference>
<dbReference type="SUPFAM" id="SSF50156">
    <property type="entry name" value="PDZ domain-like"/>
    <property type="match status" value="1"/>
</dbReference>
<feature type="domain" description="PDZ" evidence="1">
    <location>
        <begin position="114"/>
        <end position="176"/>
    </location>
</feature>
<dbReference type="InterPro" id="IPR027065">
    <property type="entry name" value="Lon_Prtase"/>
</dbReference>
<dbReference type="GO" id="GO:0005524">
    <property type="term" value="F:ATP binding"/>
    <property type="evidence" value="ECO:0007669"/>
    <property type="project" value="InterPro"/>
</dbReference>
<dbReference type="InterPro" id="IPR008269">
    <property type="entry name" value="Lon_proteolytic"/>
</dbReference>
<organism evidence="2 3">
    <name type="scientific">Micropruina glycogenica</name>
    <dbReference type="NCBI Taxonomy" id="75385"/>
    <lineage>
        <taxon>Bacteria</taxon>
        <taxon>Bacillati</taxon>
        <taxon>Actinomycetota</taxon>
        <taxon>Actinomycetes</taxon>
        <taxon>Propionibacteriales</taxon>
        <taxon>Nocardioidaceae</taxon>
        <taxon>Micropruina</taxon>
    </lineage>
</organism>